<accession>A0A3R9PBS7</accession>
<proteinExistence type="predicted"/>
<dbReference type="EMBL" id="RWIS01000006">
    <property type="protein sequence ID" value="RSK33101.1"/>
    <property type="molecule type" value="Genomic_DNA"/>
</dbReference>
<organism evidence="2 3">
    <name type="scientific">Hymenobacter metallilatus</name>
    <dbReference type="NCBI Taxonomy" id="2493666"/>
    <lineage>
        <taxon>Bacteria</taxon>
        <taxon>Pseudomonadati</taxon>
        <taxon>Bacteroidota</taxon>
        <taxon>Cytophagia</taxon>
        <taxon>Cytophagales</taxon>
        <taxon>Hymenobacteraceae</taxon>
        <taxon>Hymenobacter</taxon>
    </lineage>
</organism>
<dbReference type="GO" id="GO:0008236">
    <property type="term" value="F:serine-type peptidase activity"/>
    <property type="evidence" value="ECO:0007669"/>
    <property type="project" value="InterPro"/>
</dbReference>
<dbReference type="Gene3D" id="3.90.226.10">
    <property type="entry name" value="2-enoyl-CoA Hydratase, Chain A, domain 1"/>
    <property type="match status" value="1"/>
</dbReference>
<reference evidence="2 3" key="1">
    <citation type="submission" date="2018-12" db="EMBL/GenBank/DDBJ databases">
        <authorList>
            <person name="Feng G."/>
            <person name="Zhu H."/>
        </authorList>
    </citation>
    <scope>NUCLEOTIDE SEQUENCE [LARGE SCALE GENOMIC DNA]</scope>
    <source>
        <strain evidence="2 3">9PBR-2</strain>
    </source>
</reference>
<gene>
    <name evidence="2" type="ORF">EI290_10315</name>
</gene>
<keyword evidence="3" id="KW-1185">Reference proteome</keyword>
<dbReference type="GO" id="GO:0006508">
    <property type="term" value="P:proteolysis"/>
    <property type="evidence" value="ECO:0007669"/>
    <property type="project" value="InterPro"/>
</dbReference>
<protein>
    <recommendedName>
        <fullName evidence="1">Tail specific protease domain-containing protein</fullName>
    </recommendedName>
</protein>
<evidence type="ECO:0000259" key="1">
    <source>
        <dbReference type="Pfam" id="PF03572"/>
    </source>
</evidence>
<dbReference type="InterPro" id="IPR005151">
    <property type="entry name" value="Tail-specific_protease"/>
</dbReference>
<comment type="caution">
    <text evidence="2">The sequence shown here is derived from an EMBL/GenBank/DDBJ whole genome shotgun (WGS) entry which is preliminary data.</text>
</comment>
<sequence length="617" mass="67868">MKCNPEQGASLLRLDFPKPIPVHFLHSALLLAAVPLTVSAEPDSLTARETRNLSALARLAGDVKYFYPNRHTARLSWETVLVHSIPAVRRARTDAALAHTLDSLLRPLAPEIRFSIVKAPTSPTPFLPTSTGPYYFWEHHSLGLDKTGLPVVRLMLKLAGIPYTSSIQATSGPVADSLFSGAHQYFEALTDSVQLALPLLLTGAQHQQRLSGRPKRRVRRLSAATPEQRLATVLLTWNIIRHFYPYRAVLERARWESALPAALQQAAQASTEAELLAACRTLLARLPDRHVAIGPKTRTGLRIVNPPWALQLAWIEEQVVVRQVPAALQAAVAQGSVLTHVHNRPVGLLLDSLQTHMPATSAAVARQLATEQLLTTIAATAPVATFTFRDSLGRSASTQWIFRQLRGNFYNQAPPVQELAPGLVYLDAARLRYTDFQRALPQLQAARGVVVDLRQRPHYDLLRILPHFTQTPLLMDSLAMPVLRQPAFQHADFAGEKSSWKSPQLPLVAAPKVFLIGQHTYSYGETITELVRRYQLGQLLGQTTGGANGEMNFAAIGRAYLLSWTGRRVISRSGSYQGRGIAPEEAVRPTLRQVAAGHDAEVQRAVELLLQKSGGAP</sequence>
<feature type="domain" description="Tail specific protease" evidence="1">
    <location>
        <begin position="434"/>
        <end position="585"/>
    </location>
</feature>
<evidence type="ECO:0000313" key="3">
    <source>
        <dbReference type="Proteomes" id="UP000280066"/>
    </source>
</evidence>
<evidence type="ECO:0000313" key="2">
    <source>
        <dbReference type="EMBL" id="RSK33101.1"/>
    </source>
</evidence>
<dbReference type="Proteomes" id="UP000280066">
    <property type="component" value="Unassembled WGS sequence"/>
</dbReference>
<name>A0A3R9PBS7_9BACT</name>
<dbReference type="Pfam" id="PF03572">
    <property type="entry name" value="Peptidase_S41"/>
    <property type="match status" value="1"/>
</dbReference>
<dbReference type="Gene3D" id="3.30.750.44">
    <property type="match status" value="1"/>
</dbReference>
<dbReference type="AlphaFoldDB" id="A0A3R9PBS7"/>
<dbReference type="SUPFAM" id="SSF52096">
    <property type="entry name" value="ClpP/crotonase"/>
    <property type="match status" value="1"/>
</dbReference>
<dbReference type="InterPro" id="IPR029045">
    <property type="entry name" value="ClpP/crotonase-like_dom_sf"/>
</dbReference>
<dbReference type="OrthoDB" id="5379939at2"/>